<protein>
    <submittedName>
        <fullName evidence="2">ARM repeat superfamily protein</fullName>
    </submittedName>
</protein>
<evidence type="ECO:0000256" key="1">
    <source>
        <dbReference type="SAM" id="MobiDB-lite"/>
    </source>
</evidence>
<proteinExistence type="predicted"/>
<organism evidence="2">
    <name type="scientific">Prunus dulcis</name>
    <name type="common">Almond</name>
    <name type="synonym">Amygdalus dulcis</name>
    <dbReference type="NCBI Taxonomy" id="3755"/>
    <lineage>
        <taxon>Eukaryota</taxon>
        <taxon>Viridiplantae</taxon>
        <taxon>Streptophyta</taxon>
        <taxon>Embryophyta</taxon>
        <taxon>Tracheophyta</taxon>
        <taxon>Spermatophyta</taxon>
        <taxon>Magnoliopsida</taxon>
        <taxon>eudicotyledons</taxon>
        <taxon>Gunneridae</taxon>
        <taxon>Pentapetalae</taxon>
        <taxon>rosids</taxon>
        <taxon>fabids</taxon>
        <taxon>Rosales</taxon>
        <taxon>Rosaceae</taxon>
        <taxon>Amygdaloideae</taxon>
        <taxon>Amygdaleae</taxon>
        <taxon>Prunus</taxon>
    </lineage>
</organism>
<accession>A0A4Y1QWJ5</accession>
<feature type="non-terminal residue" evidence="2">
    <location>
        <position position="1"/>
    </location>
</feature>
<name>A0A4Y1QWJ5_PRUDU</name>
<reference evidence="2" key="1">
    <citation type="journal article" date="2019" name="Science">
        <title>Mutation of a bHLH transcription factor allowed almond domestication.</title>
        <authorList>
            <person name="Sanchez-Perez R."/>
            <person name="Pavan S."/>
            <person name="Mazzeo R."/>
            <person name="Moldovan C."/>
            <person name="Aiese Cigliano R."/>
            <person name="Del Cueto J."/>
            <person name="Ricciardi F."/>
            <person name="Lotti C."/>
            <person name="Ricciardi L."/>
            <person name="Dicenta F."/>
            <person name="Lopez-Marques R.L."/>
            <person name="Lindberg Moller B."/>
        </authorList>
    </citation>
    <scope>NUCLEOTIDE SEQUENCE</scope>
</reference>
<feature type="region of interest" description="Disordered" evidence="1">
    <location>
        <begin position="161"/>
        <end position="182"/>
    </location>
</feature>
<gene>
    <name evidence="2" type="ORF">Prudu_004971</name>
</gene>
<sequence>HIDSTTPFDKVSSLRALFVHEKVVENERVGEDPEALIFSNVILISLRMRSRYEELKKTLLGEESEEEEGSDDAVSDALPWQHGLGNIQLTEEDTTYLLVKAIGTKDARSAGGKKSYRDEGDRKRRTRVMAESSRSPGLITSDTYVRGLYYSLVEDGDVDRKLDSKPSFKRSSSGNNKDESQMQDPCTLLVYINKRNGAQRGNSLRQRLNILLNPVQDTCPTSPSAKQTICKQRHSAYYIPFLLLRRRLSFNDQACS</sequence>
<evidence type="ECO:0000313" key="2">
    <source>
        <dbReference type="EMBL" id="BBG96222.1"/>
    </source>
</evidence>
<feature type="region of interest" description="Disordered" evidence="1">
    <location>
        <begin position="108"/>
        <end position="135"/>
    </location>
</feature>
<dbReference type="AlphaFoldDB" id="A0A4Y1QWJ5"/>
<dbReference type="EMBL" id="AP019297">
    <property type="protein sequence ID" value="BBG96222.1"/>
    <property type="molecule type" value="Genomic_DNA"/>
</dbReference>